<accession>A0A1W2EPN1</accession>
<dbReference type="EMBL" id="FWXI01000027">
    <property type="protein sequence ID" value="SMD11650.1"/>
    <property type="molecule type" value="Genomic_DNA"/>
</dbReference>
<dbReference type="Proteomes" id="UP000192738">
    <property type="component" value="Unassembled WGS sequence"/>
</dbReference>
<feature type="binding site" evidence="2">
    <location>
        <position position="65"/>
    </location>
    <ligand>
        <name>substrate</name>
    </ligand>
</feature>
<evidence type="ECO:0000313" key="3">
    <source>
        <dbReference type="EMBL" id="SMD11650.1"/>
    </source>
</evidence>
<feature type="active site" description="Tele-phosphohistidine intermediate" evidence="1">
    <location>
        <position position="15"/>
    </location>
</feature>
<gene>
    <name evidence="3" type="ORF">SAMN04488500_12741</name>
</gene>
<protein>
    <submittedName>
        <fullName evidence="3">Probable phosphoglycerate mutase</fullName>
    </submittedName>
</protein>
<organism evidence="3 4">
    <name type="scientific">Sporomusa malonica</name>
    <dbReference type="NCBI Taxonomy" id="112901"/>
    <lineage>
        <taxon>Bacteria</taxon>
        <taxon>Bacillati</taxon>
        <taxon>Bacillota</taxon>
        <taxon>Negativicutes</taxon>
        <taxon>Selenomonadales</taxon>
        <taxon>Sporomusaceae</taxon>
        <taxon>Sporomusa</taxon>
    </lineage>
</organism>
<feature type="binding site" evidence="2">
    <location>
        <begin position="14"/>
        <end position="22"/>
    </location>
    <ligand>
        <name>substrate</name>
    </ligand>
</feature>
<dbReference type="SMART" id="SM00855">
    <property type="entry name" value="PGAM"/>
    <property type="match status" value="1"/>
</dbReference>
<dbReference type="PIRSF" id="PIRSF000709">
    <property type="entry name" value="6PFK_2-Ptase"/>
    <property type="match status" value="1"/>
</dbReference>
<dbReference type="Pfam" id="PF00300">
    <property type="entry name" value="His_Phos_1"/>
    <property type="match status" value="1"/>
</dbReference>
<dbReference type="CDD" id="cd07067">
    <property type="entry name" value="HP_PGM_like"/>
    <property type="match status" value="1"/>
</dbReference>
<dbReference type="InterPro" id="IPR050275">
    <property type="entry name" value="PGM_Phosphatase"/>
</dbReference>
<dbReference type="SUPFAM" id="SSF53254">
    <property type="entry name" value="Phosphoglycerate mutase-like"/>
    <property type="match status" value="1"/>
</dbReference>
<feature type="active site" description="Proton donor/acceptor" evidence="1">
    <location>
        <position position="89"/>
    </location>
</feature>
<proteinExistence type="predicted"/>
<dbReference type="InterPro" id="IPR013078">
    <property type="entry name" value="His_Pase_superF_clade-1"/>
</dbReference>
<name>A0A1W2EPN1_9FIRM</name>
<reference evidence="3 4" key="1">
    <citation type="submission" date="2017-04" db="EMBL/GenBank/DDBJ databases">
        <authorList>
            <person name="Afonso C.L."/>
            <person name="Miller P.J."/>
            <person name="Scott M.A."/>
            <person name="Spackman E."/>
            <person name="Goraichik I."/>
            <person name="Dimitrov K.M."/>
            <person name="Suarez D.L."/>
            <person name="Swayne D.E."/>
        </authorList>
    </citation>
    <scope>NUCLEOTIDE SEQUENCE [LARGE SCALE GENOMIC DNA]</scope>
    <source>
        <strain evidence="3 4">DSM 5090</strain>
    </source>
</reference>
<dbReference type="PANTHER" id="PTHR48100">
    <property type="entry name" value="BROAD-SPECIFICITY PHOSPHATASE YOR283W-RELATED"/>
    <property type="match status" value="1"/>
</dbReference>
<dbReference type="STRING" id="112901.SAMN04488500_12741"/>
<evidence type="ECO:0000256" key="1">
    <source>
        <dbReference type="PIRSR" id="PIRSR613078-1"/>
    </source>
</evidence>
<sequence>MRYNAKEKVIYLIRHGSIEMENSERRYIGQIDLPLSDEGVRQARLLQAELGGEDISSVFCSDLIRSVDTARIISASWDTELVIRRDLREINMGDWEGKTFREIATCHPEEYAKRGSNIISYRAPGAESFEECMSRGIAAFSDIADSTEGNILIVGHAGINRLLLCHILGMPLENLFRISQGYGCINILAVSGGQYCVKLLNGLVYAPRKEV</sequence>
<dbReference type="Gene3D" id="3.40.50.1240">
    <property type="entry name" value="Phosphoglycerate mutase-like"/>
    <property type="match status" value="1"/>
</dbReference>
<dbReference type="AlphaFoldDB" id="A0A1W2EPN1"/>
<keyword evidence="4" id="KW-1185">Reference proteome</keyword>
<evidence type="ECO:0000313" key="4">
    <source>
        <dbReference type="Proteomes" id="UP000192738"/>
    </source>
</evidence>
<dbReference type="GO" id="GO:0016791">
    <property type="term" value="F:phosphatase activity"/>
    <property type="evidence" value="ECO:0007669"/>
    <property type="project" value="TreeGrafter"/>
</dbReference>
<dbReference type="RefSeq" id="WP_245824100.1">
    <property type="nucleotide sequence ID" value="NZ_CP155572.1"/>
</dbReference>
<dbReference type="InterPro" id="IPR029033">
    <property type="entry name" value="His_PPase_superfam"/>
</dbReference>
<evidence type="ECO:0000256" key="2">
    <source>
        <dbReference type="PIRSR" id="PIRSR613078-2"/>
    </source>
</evidence>